<dbReference type="Gene3D" id="2.60.120.1440">
    <property type="match status" value="1"/>
</dbReference>
<evidence type="ECO:0000259" key="3">
    <source>
        <dbReference type="Pfam" id="PF16344"/>
    </source>
</evidence>
<evidence type="ECO:0000259" key="2">
    <source>
        <dbReference type="Pfam" id="PF04773"/>
    </source>
</evidence>
<evidence type="ECO:0000313" key="4">
    <source>
        <dbReference type="EMBL" id="MRX47105.1"/>
    </source>
</evidence>
<name>A0A7K0FNW5_9SPHI</name>
<sequence>MNYNLYTAEDFASDESFINYYLKSNQDDIDFWTQWISCNPEKLDEVLTAERLLDMLYLHLPEHELDIELNKFESFLKEKETQPEILLKTSPSKFSVNGVYVVLMLLILVPTLFIGVKRFTKAKEIAQTYITKHNEFGQRSIIQLSDGTKIILNANSTIKYPKTFGAIRNVELEGEAYFEVMKNPKKPFIVHAGSFTTQVLGTSFNMNTRLEPEKIEVALVEGSVKVNDQLSGNHLTLKPYEKVVFDKVSKKLLKANFDTESLTAWKDGIIKFKNASFNEIAKEMYATYGITIINLSKHKNWKYTGEFKNTDYISIMKSICFSENLVYKQLNDTLYINHINAK</sequence>
<dbReference type="EMBL" id="WKJI01000002">
    <property type="protein sequence ID" value="MRX47105.1"/>
    <property type="molecule type" value="Genomic_DNA"/>
</dbReference>
<dbReference type="Gene3D" id="3.55.50.30">
    <property type="match status" value="1"/>
</dbReference>
<evidence type="ECO:0000313" key="5">
    <source>
        <dbReference type="Proteomes" id="UP000462931"/>
    </source>
</evidence>
<dbReference type="PANTHER" id="PTHR30273">
    <property type="entry name" value="PERIPLASMIC SIGNAL SENSOR AND SIGMA FACTOR ACTIVATOR FECR-RELATED"/>
    <property type="match status" value="1"/>
</dbReference>
<dbReference type="InterPro" id="IPR012373">
    <property type="entry name" value="Ferrdict_sens_TM"/>
</dbReference>
<reference evidence="4 5" key="1">
    <citation type="submission" date="2019-11" db="EMBL/GenBank/DDBJ databases">
        <authorList>
            <person name="Cheng Q."/>
            <person name="Yang Z."/>
        </authorList>
    </citation>
    <scope>NUCLEOTIDE SEQUENCE [LARGE SCALE GENOMIC DNA]</scope>
    <source>
        <strain evidence="4 5">HX-22-1</strain>
    </source>
</reference>
<keyword evidence="1" id="KW-1133">Transmembrane helix</keyword>
<dbReference type="Proteomes" id="UP000462931">
    <property type="component" value="Unassembled WGS sequence"/>
</dbReference>
<protein>
    <submittedName>
        <fullName evidence="4">DUF4974 domain-containing protein</fullName>
    </submittedName>
</protein>
<dbReference type="Pfam" id="PF04773">
    <property type="entry name" value="FecR"/>
    <property type="match status" value="1"/>
</dbReference>
<dbReference type="PIRSF" id="PIRSF018266">
    <property type="entry name" value="FecR"/>
    <property type="match status" value="1"/>
</dbReference>
<feature type="transmembrane region" description="Helical" evidence="1">
    <location>
        <begin position="98"/>
        <end position="116"/>
    </location>
</feature>
<dbReference type="InterPro" id="IPR006860">
    <property type="entry name" value="FecR"/>
</dbReference>
<accession>A0A7K0FNW5</accession>
<gene>
    <name evidence="4" type="ORF">GJJ64_07910</name>
</gene>
<comment type="caution">
    <text evidence="4">The sequence shown here is derived from an EMBL/GenBank/DDBJ whole genome shotgun (WGS) entry which is preliminary data.</text>
</comment>
<dbReference type="GO" id="GO:0016989">
    <property type="term" value="F:sigma factor antagonist activity"/>
    <property type="evidence" value="ECO:0007669"/>
    <property type="project" value="TreeGrafter"/>
</dbReference>
<keyword evidence="5" id="KW-1185">Reference proteome</keyword>
<evidence type="ECO:0000256" key="1">
    <source>
        <dbReference type="SAM" id="Phobius"/>
    </source>
</evidence>
<keyword evidence="1" id="KW-0812">Transmembrane</keyword>
<dbReference type="AlphaFoldDB" id="A0A7K0FNW5"/>
<feature type="domain" description="Protein FecR C-terminal" evidence="3">
    <location>
        <begin position="270"/>
        <end position="336"/>
    </location>
</feature>
<organism evidence="4 5">
    <name type="scientific">Pedobacter puniceum</name>
    <dbReference type="NCBI Taxonomy" id="2666136"/>
    <lineage>
        <taxon>Bacteria</taxon>
        <taxon>Pseudomonadati</taxon>
        <taxon>Bacteroidota</taxon>
        <taxon>Sphingobacteriia</taxon>
        <taxon>Sphingobacteriales</taxon>
        <taxon>Sphingobacteriaceae</taxon>
        <taxon>Pedobacter</taxon>
    </lineage>
</organism>
<dbReference type="InterPro" id="IPR032508">
    <property type="entry name" value="FecR_C"/>
</dbReference>
<proteinExistence type="predicted"/>
<dbReference type="PANTHER" id="PTHR30273:SF2">
    <property type="entry name" value="PROTEIN FECR"/>
    <property type="match status" value="1"/>
</dbReference>
<dbReference type="Pfam" id="PF16344">
    <property type="entry name" value="FecR_C"/>
    <property type="match status" value="1"/>
</dbReference>
<feature type="domain" description="FecR protein" evidence="2">
    <location>
        <begin position="137"/>
        <end position="225"/>
    </location>
</feature>
<keyword evidence="1" id="KW-0472">Membrane</keyword>
<dbReference type="RefSeq" id="WP_154287255.1">
    <property type="nucleotide sequence ID" value="NZ_WKJI01000002.1"/>
</dbReference>